<dbReference type="AlphaFoldDB" id="T1C697"/>
<feature type="non-terminal residue" evidence="1">
    <location>
        <position position="185"/>
    </location>
</feature>
<organism evidence="1">
    <name type="scientific">mine drainage metagenome</name>
    <dbReference type="NCBI Taxonomy" id="410659"/>
    <lineage>
        <taxon>unclassified sequences</taxon>
        <taxon>metagenomes</taxon>
        <taxon>ecological metagenomes</taxon>
    </lineage>
</organism>
<accession>T1C697</accession>
<evidence type="ECO:0000313" key="1">
    <source>
        <dbReference type="EMBL" id="EQD77552.1"/>
    </source>
</evidence>
<reference evidence="1" key="2">
    <citation type="journal article" date="2014" name="ISME J.">
        <title>Microbial stratification in low pH oxic and suboxic macroscopic growths along an acid mine drainage.</title>
        <authorList>
            <person name="Mendez-Garcia C."/>
            <person name="Mesa V."/>
            <person name="Sprenger R.R."/>
            <person name="Richter M."/>
            <person name="Diez M.S."/>
            <person name="Solano J."/>
            <person name="Bargiela R."/>
            <person name="Golyshina O.V."/>
            <person name="Manteca A."/>
            <person name="Ramos J.L."/>
            <person name="Gallego J.R."/>
            <person name="Llorente I."/>
            <person name="Martins Dos Santos V.A."/>
            <person name="Jensen O.N."/>
            <person name="Pelaez A.I."/>
            <person name="Sanchez J."/>
            <person name="Ferrer M."/>
        </authorList>
    </citation>
    <scope>NUCLEOTIDE SEQUENCE</scope>
</reference>
<protein>
    <submittedName>
        <fullName evidence="1">Uncharacterized protein</fullName>
    </submittedName>
</protein>
<comment type="caution">
    <text evidence="1">The sequence shown here is derived from an EMBL/GenBank/DDBJ whole genome shotgun (WGS) entry which is preliminary data.</text>
</comment>
<sequence>SVLTTVSLRGPRRRCPDHRQQPFRWSSPVLDRACLPGRHYDLKVAALLGLESLFLEETQERTRRHTTFEESCPSTGTVSLRREEFLLRAYALHRLDLPTLGKFLRAQGGYLLHVDGTSTDGSRVVFVAWDEWSGLVLDTRVLSTENAEEIAQFFRDLEAALGRPQGLVSDMGKGILTAVRGEKEV</sequence>
<feature type="non-terminal residue" evidence="1">
    <location>
        <position position="1"/>
    </location>
</feature>
<dbReference type="EMBL" id="AUZY01000736">
    <property type="protein sequence ID" value="EQD77552.1"/>
    <property type="molecule type" value="Genomic_DNA"/>
</dbReference>
<proteinExistence type="predicted"/>
<reference evidence="1" key="1">
    <citation type="submission" date="2013-08" db="EMBL/GenBank/DDBJ databases">
        <authorList>
            <person name="Mendez C."/>
            <person name="Richter M."/>
            <person name="Ferrer M."/>
            <person name="Sanchez J."/>
        </authorList>
    </citation>
    <scope>NUCLEOTIDE SEQUENCE</scope>
</reference>
<name>T1C697_9ZZZZ</name>
<gene>
    <name evidence="1" type="ORF">B1B_01002</name>
</gene>